<reference evidence="2" key="1">
    <citation type="journal article" date="2016" name="Nat. Genet.">
        <title>A high-quality carrot genome assembly provides new insights into carotenoid accumulation and asterid genome evolution.</title>
        <authorList>
            <person name="Iorizzo M."/>
            <person name="Ellison S."/>
            <person name="Senalik D."/>
            <person name="Zeng P."/>
            <person name="Satapoomin P."/>
            <person name="Huang J."/>
            <person name="Bowman M."/>
            <person name="Iovene M."/>
            <person name="Sanseverino W."/>
            <person name="Cavagnaro P."/>
            <person name="Yildiz M."/>
            <person name="Macko-Podgorni A."/>
            <person name="Moranska E."/>
            <person name="Grzebelus E."/>
            <person name="Grzebelus D."/>
            <person name="Ashrafi H."/>
            <person name="Zheng Z."/>
            <person name="Cheng S."/>
            <person name="Spooner D."/>
            <person name="Van Deynze A."/>
            <person name="Simon P."/>
        </authorList>
    </citation>
    <scope>NUCLEOTIDE SEQUENCE [LARGE SCALE GENOMIC DNA]</scope>
    <source>
        <tissue evidence="2">Leaf</tissue>
    </source>
</reference>
<accession>A0A175YMN7</accession>
<organism evidence="2">
    <name type="scientific">Daucus carota subsp. sativus</name>
    <name type="common">Carrot</name>
    <dbReference type="NCBI Taxonomy" id="79200"/>
    <lineage>
        <taxon>Eukaryota</taxon>
        <taxon>Viridiplantae</taxon>
        <taxon>Streptophyta</taxon>
        <taxon>Embryophyta</taxon>
        <taxon>Tracheophyta</taxon>
        <taxon>Spermatophyta</taxon>
        <taxon>Magnoliopsida</taxon>
        <taxon>eudicotyledons</taxon>
        <taxon>Gunneridae</taxon>
        <taxon>Pentapetalae</taxon>
        <taxon>asterids</taxon>
        <taxon>campanulids</taxon>
        <taxon>Apiales</taxon>
        <taxon>Apiaceae</taxon>
        <taxon>Apioideae</taxon>
        <taxon>Scandiceae</taxon>
        <taxon>Daucinae</taxon>
        <taxon>Daucus</taxon>
        <taxon>Daucus sect. Daucus</taxon>
    </lineage>
</organism>
<dbReference type="PROSITE" id="PS51297">
    <property type="entry name" value="K_BOX"/>
    <property type="match status" value="1"/>
</dbReference>
<dbReference type="EMBL" id="LNRQ01000008">
    <property type="protein sequence ID" value="KZM84617.1"/>
    <property type="molecule type" value="Genomic_DNA"/>
</dbReference>
<dbReference type="GO" id="GO:0005634">
    <property type="term" value="C:nucleus"/>
    <property type="evidence" value="ECO:0007669"/>
    <property type="project" value="InterPro"/>
</dbReference>
<dbReference type="Gramene" id="KZM84617">
    <property type="protein sequence ID" value="KZM84617"/>
    <property type="gene ID" value="DCAR_027961"/>
</dbReference>
<dbReference type="OMA" id="ISMNSFI"/>
<gene>
    <name evidence="2" type="ORF">DCAR_027961</name>
</gene>
<dbReference type="AlphaFoldDB" id="A0A175YMN7"/>
<dbReference type="Pfam" id="PF01486">
    <property type="entry name" value="K-box"/>
    <property type="match status" value="1"/>
</dbReference>
<feature type="domain" description="K-box" evidence="1">
    <location>
        <begin position="1"/>
        <end position="75"/>
    </location>
</feature>
<proteinExistence type="predicted"/>
<name>A0A175YMN7_DAUCS</name>
<evidence type="ECO:0000259" key="1">
    <source>
        <dbReference type="PROSITE" id="PS51297"/>
    </source>
</evidence>
<sequence length="124" mass="14236">MGEALSSLPVKELRNLETKLEKGISKVRSKKNELLFADEVDYMQKRCNNMFGLQETDLHNNNQYLRAKIADNERAQQQMNLMPGSSTYEVAQPQSFDGRNFIQLNGLEPTNHYSCQDQTPLQLV</sequence>
<dbReference type="GO" id="GO:0003700">
    <property type="term" value="F:DNA-binding transcription factor activity"/>
    <property type="evidence" value="ECO:0007669"/>
    <property type="project" value="InterPro"/>
</dbReference>
<protein>
    <recommendedName>
        <fullName evidence="1">K-box domain-containing protein</fullName>
    </recommendedName>
</protein>
<dbReference type="STRING" id="79200.A0A175YMN7"/>
<comment type="caution">
    <text evidence="2">The sequence shown here is derived from an EMBL/GenBank/DDBJ whole genome shotgun (WGS) entry which is preliminary data.</text>
</comment>
<evidence type="ECO:0000313" key="2">
    <source>
        <dbReference type="EMBL" id="KZM84617.1"/>
    </source>
</evidence>
<dbReference type="InterPro" id="IPR002487">
    <property type="entry name" value="TF_Kbox"/>
</dbReference>